<sequence length="83" mass="8916">MKKFRKVLDGLTVGGGAGGGTVGTGSVCPVYSPGSAGVVLSPRDAEIPETLTSEHFHVCKYITTYTHKYHQYLLCIIHHNISL</sequence>
<evidence type="ECO:0000313" key="2">
    <source>
        <dbReference type="Proteomes" id="UP000812440"/>
    </source>
</evidence>
<comment type="caution">
    <text evidence="1">The sequence shown here is derived from an EMBL/GenBank/DDBJ whole genome shotgun (WGS) entry which is preliminary data.</text>
</comment>
<name>A0A8T2IEV6_9PIPI</name>
<organism evidence="1 2">
    <name type="scientific">Hymenochirus boettgeri</name>
    <name type="common">Congo dwarf clawed frog</name>
    <dbReference type="NCBI Taxonomy" id="247094"/>
    <lineage>
        <taxon>Eukaryota</taxon>
        <taxon>Metazoa</taxon>
        <taxon>Chordata</taxon>
        <taxon>Craniata</taxon>
        <taxon>Vertebrata</taxon>
        <taxon>Euteleostomi</taxon>
        <taxon>Amphibia</taxon>
        <taxon>Batrachia</taxon>
        <taxon>Anura</taxon>
        <taxon>Pipoidea</taxon>
        <taxon>Pipidae</taxon>
        <taxon>Pipinae</taxon>
        <taxon>Hymenochirus</taxon>
    </lineage>
</organism>
<reference evidence="1" key="1">
    <citation type="thesis" date="2020" institute="ProQuest LLC" country="789 East Eisenhower Parkway, Ann Arbor, MI, USA">
        <title>Comparative Genomics and Chromosome Evolution.</title>
        <authorList>
            <person name="Mudd A.B."/>
        </authorList>
    </citation>
    <scope>NUCLEOTIDE SEQUENCE</scope>
    <source>
        <strain evidence="1">Female2</strain>
        <tissue evidence="1">Blood</tissue>
    </source>
</reference>
<proteinExistence type="predicted"/>
<keyword evidence="2" id="KW-1185">Reference proteome</keyword>
<evidence type="ECO:0000313" key="1">
    <source>
        <dbReference type="EMBL" id="KAG8430562.1"/>
    </source>
</evidence>
<dbReference type="EMBL" id="JAACNH010000844">
    <property type="protein sequence ID" value="KAG8430562.1"/>
    <property type="molecule type" value="Genomic_DNA"/>
</dbReference>
<accession>A0A8T2IEV6</accession>
<dbReference type="AlphaFoldDB" id="A0A8T2IEV6"/>
<gene>
    <name evidence="1" type="ORF">GDO86_020382</name>
</gene>
<protein>
    <submittedName>
        <fullName evidence="1">Uncharacterized protein</fullName>
    </submittedName>
</protein>
<dbReference type="Proteomes" id="UP000812440">
    <property type="component" value="Unassembled WGS sequence"/>
</dbReference>